<dbReference type="SUPFAM" id="SSF46785">
    <property type="entry name" value="Winged helix' DNA-binding domain"/>
    <property type="match status" value="1"/>
</dbReference>
<sequence>MDVRQMRYLVEIIEGASFSQASRSLNIAQPALSQQISRLEHDVGTPLLIRSSRGVSPTSAGRILYRQAKTILRQIEQAMTSARETKDVITGLVTLGLPPTTMANIGVALTERLRESQPGIQLNLVEGLSGDLQRQARAGDLDITVLFTQEGVPGWSCEALLREELFLVLPMDERYFPFETTSVSLREIAGLPLILPSSKHSLRRRIDMEFERLEITIAPIAEIDSLTVLMQCLARGMGATIKPSAAIKVHGMDLASRWRCLRVNDVSLTRVNYLYSSSATDHLPAARVVVDEINQLSHDLTADGSWPGCTFIGQVLPRPKH</sequence>
<dbReference type="PRINTS" id="PR00039">
    <property type="entry name" value="HTHLYSR"/>
</dbReference>
<dbReference type="Gene3D" id="3.40.190.290">
    <property type="match status" value="1"/>
</dbReference>
<dbReference type="InterPro" id="IPR036390">
    <property type="entry name" value="WH_DNA-bd_sf"/>
</dbReference>
<dbReference type="GO" id="GO:2000142">
    <property type="term" value="P:regulation of DNA-templated transcription initiation"/>
    <property type="evidence" value="ECO:0007669"/>
    <property type="project" value="TreeGrafter"/>
</dbReference>
<evidence type="ECO:0000256" key="3">
    <source>
        <dbReference type="ARBA" id="ARBA00023125"/>
    </source>
</evidence>
<reference evidence="7 8" key="1">
    <citation type="submission" date="2019-03" db="EMBL/GenBank/DDBJ databases">
        <title>Jiella endophytica sp. nov., a novel endophytic bacterium isolated from root of Ficus microcarpa Linn. f.</title>
        <authorList>
            <person name="Tuo L."/>
        </authorList>
    </citation>
    <scope>NUCLEOTIDE SEQUENCE [LARGE SCALE GENOMIC DNA]</scope>
    <source>
        <strain evidence="7 8">CBS5Q-3</strain>
    </source>
</reference>
<name>A0A4Y8RBL6_9HYPH</name>
<feature type="domain" description="HTH lysR-type" evidence="6">
    <location>
        <begin position="1"/>
        <end position="58"/>
    </location>
</feature>
<dbReference type="InterPro" id="IPR036388">
    <property type="entry name" value="WH-like_DNA-bd_sf"/>
</dbReference>
<dbReference type="InterPro" id="IPR005119">
    <property type="entry name" value="LysR_subst-bd"/>
</dbReference>
<keyword evidence="5" id="KW-0804">Transcription</keyword>
<dbReference type="PROSITE" id="PS50931">
    <property type="entry name" value="HTH_LYSR"/>
    <property type="match status" value="1"/>
</dbReference>
<dbReference type="Gene3D" id="1.10.10.10">
    <property type="entry name" value="Winged helix-like DNA-binding domain superfamily/Winged helix DNA-binding domain"/>
    <property type="match status" value="1"/>
</dbReference>
<dbReference type="PANTHER" id="PTHR30293">
    <property type="entry name" value="TRANSCRIPTIONAL REGULATORY PROTEIN NAC-RELATED"/>
    <property type="match status" value="1"/>
</dbReference>
<keyword evidence="8" id="KW-1185">Reference proteome</keyword>
<gene>
    <name evidence="7" type="ORF">E3C22_20420</name>
</gene>
<evidence type="ECO:0000256" key="1">
    <source>
        <dbReference type="ARBA" id="ARBA00009437"/>
    </source>
</evidence>
<dbReference type="EMBL" id="SOZD01000007">
    <property type="protein sequence ID" value="TFF19202.1"/>
    <property type="molecule type" value="Genomic_DNA"/>
</dbReference>
<evidence type="ECO:0000256" key="2">
    <source>
        <dbReference type="ARBA" id="ARBA00023015"/>
    </source>
</evidence>
<dbReference type="Pfam" id="PF00126">
    <property type="entry name" value="HTH_1"/>
    <property type="match status" value="1"/>
</dbReference>
<keyword evidence="2" id="KW-0805">Transcription regulation</keyword>
<organism evidence="7 8">
    <name type="scientific">Jiella endophytica</name>
    <dbReference type="NCBI Taxonomy" id="2558362"/>
    <lineage>
        <taxon>Bacteria</taxon>
        <taxon>Pseudomonadati</taxon>
        <taxon>Pseudomonadota</taxon>
        <taxon>Alphaproteobacteria</taxon>
        <taxon>Hyphomicrobiales</taxon>
        <taxon>Aurantimonadaceae</taxon>
        <taxon>Jiella</taxon>
    </lineage>
</organism>
<comment type="caution">
    <text evidence="7">The sequence shown here is derived from an EMBL/GenBank/DDBJ whole genome shotgun (WGS) entry which is preliminary data.</text>
</comment>
<protein>
    <submittedName>
        <fullName evidence="7">LysR family transcriptional regulator</fullName>
    </submittedName>
</protein>
<evidence type="ECO:0000259" key="6">
    <source>
        <dbReference type="PROSITE" id="PS50931"/>
    </source>
</evidence>
<evidence type="ECO:0000256" key="4">
    <source>
        <dbReference type="ARBA" id="ARBA00023159"/>
    </source>
</evidence>
<dbReference type="InterPro" id="IPR000847">
    <property type="entry name" value="LysR_HTH_N"/>
</dbReference>
<dbReference type="PANTHER" id="PTHR30293:SF0">
    <property type="entry name" value="NITROGEN ASSIMILATION REGULATORY PROTEIN NAC"/>
    <property type="match status" value="1"/>
</dbReference>
<evidence type="ECO:0000256" key="5">
    <source>
        <dbReference type="ARBA" id="ARBA00023163"/>
    </source>
</evidence>
<dbReference type="GO" id="GO:0003700">
    <property type="term" value="F:DNA-binding transcription factor activity"/>
    <property type="evidence" value="ECO:0007669"/>
    <property type="project" value="InterPro"/>
</dbReference>
<evidence type="ECO:0000313" key="8">
    <source>
        <dbReference type="Proteomes" id="UP000298179"/>
    </source>
</evidence>
<dbReference type="Pfam" id="PF03466">
    <property type="entry name" value="LysR_substrate"/>
    <property type="match status" value="1"/>
</dbReference>
<dbReference type="SUPFAM" id="SSF53850">
    <property type="entry name" value="Periplasmic binding protein-like II"/>
    <property type="match status" value="1"/>
</dbReference>
<evidence type="ECO:0000313" key="7">
    <source>
        <dbReference type="EMBL" id="TFF19202.1"/>
    </source>
</evidence>
<proteinExistence type="inferred from homology"/>
<dbReference type="OrthoDB" id="8479357at2"/>
<dbReference type="AlphaFoldDB" id="A0A4Y8RBL6"/>
<dbReference type="GO" id="GO:0003677">
    <property type="term" value="F:DNA binding"/>
    <property type="evidence" value="ECO:0007669"/>
    <property type="project" value="UniProtKB-KW"/>
</dbReference>
<dbReference type="FunFam" id="1.10.10.10:FF:000001">
    <property type="entry name" value="LysR family transcriptional regulator"/>
    <property type="match status" value="1"/>
</dbReference>
<keyword evidence="3" id="KW-0238">DNA-binding</keyword>
<accession>A0A4Y8RBL6</accession>
<keyword evidence="4" id="KW-0010">Activator</keyword>
<comment type="similarity">
    <text evidence="1">Belongs to the LysR transcriptional regulatory family.</text>
</comment>
<dbReference type="Proteomes" id="UP000298179">
    <property type="component" value="Unassembled WGS sequence"/>
</dbReference>